<geneLocation type="plasmid" evidence="11">
    <name>Plasmid4 dna</name>
</geneLocation>
<evidence type="ECO:0000256" key="4">
    <source>
        <dbReference type="ARBA" id="ARBA00022679"/>
    </source>
</evidence>
<dbReference type="SUPFAM" id="SSF53335">
    <property type="entry name" value="S-adenosyl-L-methionine-dependent methyltransferases"/>
    <property type="match status" value="1"/>
</dbReference>
<dbReference type="InterPro" id="IPR022749">
    <property type="entry name" value="D12N6_MeTrfase_N"/>
</dbReference>
<keyword evidence="4" id="KW-0808">Transferase</keyword>
<dbReference type="Pfam" id="PF12161">
    <property type="entry name" value="HsdM_N"/>
    <property type="match status" value="1"/>
</dbReference>
<evidence type="ECO:0000313" key="11">
    <source>
        <dbReference type="Proteomes" id="UP000218418"/>
    </source>
</evidence>
<evidence type="ECO:0000259" key="9">
    <source>
        <dbReference type="Pfam" id="PF12161"/>
    </source>
</evidence>
<sequence length="515" mass="58026">MSIILRKVELTPQICKNHSFGILFTSTRLLTLSATTDIVQKLWNLCHVLRDDGITYLAYVTELTYLLFLKMAKETDTENQIPEGYRWDDLVTLEGIEQLNFYRSALLELGSNTNSPRIQAIFANAQTALKQPRILNKLVTSIDDLDWYSAKEEGLGDLYEGLLEKNASEKKSGAGQYFTPRPLIDCMVNLIKPQAGELIQDPAAGTGGFLIAADRYIKQRTDELFDLPAEIQEFQRTKAFYGIELVQDAHRLLLMNMLLHGIEGEVGLGDTLSANGQQLSKAKVILTNPPFGTKKGGGLPSRDDFTYPTSNKQLAFLQHIYRGLKPEGRAAVVLPDNVLFEDGQGKSIRADLMDKCNLHTILRLPTGIFYAQGVKTNVLFFQRGTTEKGNTQQVWFYDMRTNMPTFGKRNPLTKEHFQEFETEYGDDVNGGSNRVDTGETGRWRCFSREEIAKRGENLDITWLRDESLQSGEDLPEPDVIAAEIMTKLQTAMSEMEALTALLSEEENQEEEPILE</sequence>
<reference evidence="10 11" key="1">
    <citation type="submission" date="2017-06" db="EMBL/GenBank/DDBJ databases">
        <title>Genome sequencing of cyanobaciteial culture collection at National Institute for Environmental Studies (NIES).</title>
        <authorList>
            <person name="Hirose Y."/>
            <person name="Shimura Y."/>
            <person name="Fujisawa T."/>
            <person name="Nakamura Y."/>
            <person name="Kawachi M."/>
        </authorList>
    </citation>
    <scope>NUCLEOTIDE SEQUENCE [LARGE SCALE GENOMIC DNA]</scope>
    <source>
        <strain evidence="10 11">NIES-267</strain>
        <plasmid evidence="11">Plasmid4 dna</plasmid>
    </source>
</reference>
<comment type="similarity">
    <text evidence="1">Belongs to the N(4)/N(6)-methyltransferase family.</text>
</comment>
<dbReference type="InterPro" id="IPR003356">
    <property type="entry name" value="DNA_methylase_A-5"/>
</dbReference>
<dbReference type="GO" id="GO:0009307">
    <property type="term" value="P:DNA restriction-modification system"/>
    <property type="evidence" value="ECO:0007669"/>
    <property type="project" value="UniProtKB-KW"/>
</dbReference>
<evidence type="ECO:0000256" key="1">
    <source>
        <dbReference type="ARBA" id="ARBA00006594"/>
    </source>
</evidence>
<keyword evidence="6" id="KW-0680">Restriction system</keyword>
<gene>
    <name evidence="10" type="ORF">NIES267_75220</name>
</gene>
<name>A0A1Z4M3C3_9CYAN</name>
<dbReference type="REBASE" id="206672">
    <property type="entry name" value="M.Cpa267ORF75220P"/>
</dbReference>
<comment type="catalytic activity">
    <reaction evidence="7">
        <text>a 2'-deoxyadenosine in DNA + S-adenosyl-L-methionine = an N(6)-methyl-2'-deoxyadenosine in DNA + S-adenosyl-L-homocysteine + H(+)</text>
        <dbReference type="Rhea" id="RHEA:15197"/>
        <dbReference type="Rhea" id="RHEA-COMP:12418"/>
        <dbReference type="Rhea" id="RHEA-COMP:12419"/>
        <dbReference type="ChEBI" id="CHEBI:15378"/>
        <dbReference type="ChEBI" id="CHEBI:57856"/>
        <dbReference type="ChEBI" id="CHEBI:59789"/>
        <dbReference type="ChEBI" id="CHEBI:90615"/>
        <dbReference type="ChEBI" id="CHEBI:90616"/>
        <dbReference type="EC" id="2.1.1.72"/>
    </reaction>
</comment>
<protein>
    <recommendedName>
        <fullName evidence="2">site-specific DNA-methyltransferase (adenine-specific)</fullName>
        <ecNumber evidence="2">2.1.1.72</ecNumber>
    </recommendedName>
</protein>
<evidence type="ECO:0000256" key="7">
    <source>
        <dbReference type="ARBA" id="ARBA00047942"/>
    </source>
</evidence>
<feature type="domain" description="DNA methylase adenine-specific" evidence="8">
    <location>
        <begin position="153"/>
        <end position="461"/>
    </location>
</feature>
<keyword evidence="11" id="KW-1185">Reference proteome</keyword>
<evidence type="ECO:0000256" key="3">
    <source>
        <dbReference type="ARBA" id="ARBA00022603"/>
    </source>
</evidence>
<dbReference type="Gene3D" id="3.40.50.150">
    <property type="entry name" value="Vaccinia Virus protein VP39"/>
    <property type="match status" value="1"/>
</dbReference>
<evidence type="ECO:0000256" key="2">
    <source>
        <dbReference type="ARBA" id="ARBA00011900"/>
    </source>
</evidence>
<dbReference type="PANTHER" id="PTHR42933:SF4">
    <property type="entry name" value="TYPE I RESTRICTION ENZYME ECOKI METHYLASE SUBUNIT"/>
    <property type="match status" value="1"/>
</dbReference>
<dbReference type="GO" id="GO:0032259">
    <property type="term" value="P:methylation"/>
    <property type="evidence" value="ECO:0007669"/>
    <property type="project" value="UniProtKB-KW"/>
</dbReference>
<dbReference type="PANTHER" id="PTHR42933">
    <property type="entry name" value="SLR6095 PROTEIN"/>
    <property type="match status" value="1"/>
</dbReference>
<accession>A0A1Z4M3C3</accession>
<dbReference type="Proteomes" id="UP000218418">
    <property type="component" value="Plasmid plasmid4"/>
</dbReference>
<dbReference type="EC" id="2.1.1.72" evidence="2"/>
<proteinExistence type="inferred from homology"/>
<dbReference type="GO" id="GO:0003677">
    <property type="term" value="F:DNA binding"/>
    <property type="evidence" value="ECO:0007669"/>
    <property type="project" value="InterPro"/>
</dbReference>
<keyword evidence="5" id="KW-0949">S-adenosyl-L-methionine</keyword>
<dbReference type="GO" id="GO:0008170">
    <property type="term" value="F:N-methyltransferase activity"/>
    <property type="evidence" value="ECO:0007669"/>
    <property type="project" value="InterPro"/>
</dbReference>
<dbReference type="InterPro" id="IPR038333">
    <property type="entry name" value="T1MK-like_N_sf"/>
</dbReference>
<dbReference type="EMBL" id="AP018231">
    <property type="protein sequence ID" value="BAY87980.1"/>
    <property type="molecule type" value="Genomic_DNA"/>
</dbReference>
<evidence type="ECO:0000256" key="6">
    <source>
        <dbReference type="ARBA" id="ARBA00022747"/>
    </source>
</evidence>
<dbReference type="InterPro" id="IPR002052">
    <property type="entry name" value="DNA_methylase_N6_adenine_CS"/>
</dbReference>
<keyword evidence="3 10" id="KW-0489">Methyltransferase</keyword>
<dbReference type="PRINTS" id="PR00507">
    <property type="entry name" value="N12N6MTFRASE"/>
</dbReference>
<organism evidence="10 11">
    <name type="scientific">Calothrix parasitica NIES-267</name>
    <dbReference type="NCBI Taxonomy" id="1973488"/>
    <lineage>
        <taxon>Bacteria</taxon>
        <taxon>Bacillati</taxon>
        <taxon>Cyanobacteriota</taxon>
        <taxon>Cyanophyceae</taxon>
        <taxon>Nostocales</taxon>
        <taxon>Calotrichaceae</taxon>
        <taxon>Calothrix</taxon>
    </lineage>
</organism>
<dbReference type="PROSITE" id="PS00092">
    <property type="entry name" value="N6_MTASE"/>
    <property type="match status" value="1"/>
</dbReference>
<evidence type="ECO:0000259" key="8">
    <source>
        <dbReference type="Pfam" id="PF02384"/>
    </source>
</evidence>
<evidence type="ECO:0000313" key="10">
    <source>
        <dbReference type="EMBL" id="BAY87980.1"/>
    </source>
</evidence>
<dbReference type="InterPro" id="IPR029063">
    <property type="entry name" value="SAM-dependent_MTases_sf"/>
</dbReference>
<dbReference type="Pfam" id="PF02384">
    <property type="entry name" value="N6_Mtase"/>
    <property type="match status" value="1"/>
</dbReference>
<keyword evidence="10" id="KW-0614">Plasmid</keyword>
<dbReference type="GO" id="GO:0009007">
    <property type="term" value="F:site-specific DNA-methyltransferase (adenine-specific) activity"/>
    <property type="evidence" value="ECO:0007669"/>
    <property type="project" value="UniProtKB-EC"/>
</dbReference>
<dbReference type="Gene3D" id="1.20.1260.30">
    <property type="match status" value="1"/>
</dbReference>
<dbReference type="AlphaFoldDB" id="A0A1Z4M3C3"/>
<evidence type="ECO:0000256" key="5">
    <source>
        <dbReference type="ARBA" id="ARBA00022691"/>
    </source>
</evidence>
<feature type="domain" description="N6 adenine-specific DNA methyltransferase N-terminal" evidence="9">
    <location>
        <begin position="39"/>
        <end position="140"/>
    </location>
</feature>
<dbReference type="InterPro" id="IPR051537">
    <property type="entry name" value="DNA_Adenine_Mtase"/>
</dbReference>